<feature type="domain" description="Bacterial type II secretion system protein E" evidence="4">
    <location>
        <begin position="91"/>
        <end position="488"/>
    </location>
</feature>
<dbReference type="RefSeq" id="WP_105064467.1">
    <property type="nucleotide sequence ID" value="NZ_BSOU01000014.1"/>
</dbReference>
<reference evidence="8" key="3">
    <citation type="journal article" date="2019" name="Int. J. Syst. Evol. Microbiol.">
        <title>The Global Catalogue of Microorganisms (GCM) 10K type strain sequencing project: providing services to taxonomists for standard genome sequencing and annotation.</title>
        <authorList>
            <consortium name="The Broad Institute Genomics Platform"/>
            <consortium name="The Broad Institute Genome Sequencing Center for Infectious Disease"/>
            <person name="Wu L."/>
            <person name="Ma J."/>
        </authorList>
    </citation>
    <scope>NUCLEOTIDE SEQUENCE [LARGE SCALE GENOMIC DNA]</scope>
    <source>
        <strain evidence="8">NBRC 105001</strain>
    </source>
</reference>
<evidence type="ECO:0000256" key="1">
    <source>
        <dbReference type="ARBA" id="ARBA00006611"/>
    </source>
</evidence>
<keyword evidence="6" id="KW-0269">Exonuclease</keyword>
<sequence>MELTNLVSNDGLKSIYFTHQNALLHQDGDIYTSDFTSPAINEIKALVTKTPSLLEDALGKRLHVILCEQSVITRVLEESQETQSSVVLDDDKQSEVARRVRRLLQNAVNKGSSDVHIELYKNETRLLARVDGQLVYMDKNIPEYRYGLALFGYLFNELAVDKDDDFYVSKINNGRVILTLECDGVKRDTIWRAAYIPAKDKGGQVTLRWLNKDETIPHLDELGWEAGHVLAMRDFANSPSGVCILTGQVGSGKTTAIAATLSELKDQGRSINTLEDPVEFDLGVIQTSVINLGDDADGFFTHAKALLRHDVDIESHGEMRDKKGAMSVCRKGETGQIMFTTMHTSSAMGIAHTLNEQMHVPKAVIAAPNLMKLWVYQTLVRTLCPHCKLPHEALSLHYEEATLAKINQWHSELDGHLEGIRYRNPTGCEHCTQGEKGRTSLVEMIVLDNQDRQFIFNQDYLGWETALQQKGFKSVKDHALLKIKRGEMDVLTCAGRVNDLLVDTKTNVYDGFFKEE</sequence>
<dbReference type="InterPro" id="IPR027417">
    <property type="entry name" value="P-loop_NTPase"/>
</dbReference>
<dbReference type="GO" id="GO:0005524">
    <property type="term" value="F:ATP binding"/>
    <property type="evidence" value="ECO:0007669"/>
    <property type="project" value="UniProtKB-KW"/>
</dbReference>
<dbReference type="GO" id="GO:0016887">
    <property type="term" value="F:ATP hydrolysis activity"/>
    <property type="evidence" value="ECO:0007669"/>
    <property type="project" value="TreeGrafter"/>
</dbReference>
<dbReference type="PANTHER" id="PTHR30258">
    <property type="entry name" value="TYPE II SECRETION SYSTEM PROTEIN GSPE-RELATED"/>
    <property type="match status" value="1"/>
</dbReference>
<keyword evidence="2" id="KW-0547">Nucleotide-binding</keyword>
<dbReference type="GO" id="GO:0004527">
    <property type="term" value="F:exonuclease activity"/>
    <property type="evidence" value="ECO:0007669"/>
    <property type="project" value="UniProtKB-KW"/>
</dbReference>
<protein>
    <submittedName>
        <fullName evidence="6">Exonuclease SbcC</fullName>
    </submittedName>
</protein>
<dbReference type="EMBL" id="MSCP01000005">
    <property type="protein sequence ID" value="PQJ83543.1"/>
    <property type="molecule type" value="Genomic_DNA"/>
</dbReference>
<dbReference type="Proteomes" id="UP001156660">
    <property type="component" value="Unassembled WGS sequence"/>
</dbReference>
<evidence type="ECO:0000259" key="4">
    <source>
        <dbReference type="Pfam" id="PF00437"/>
    </source>
</evidence>
<comment type="similarity">
    <text evidence="1">Belongs to the GSP E family.</text>
</comment>
<comment type="caution">
    <text evidence="6">The sequence shown here is derived from an EMBL/GenBank/DDBJ whole genome shotgun (WGS) entry which is preliminary data.</text>
</comment>
<keyword evidence="3" id="KW-0067">ATP-binding</keyword>
<evidence type="ECO:0000313" key="7">
    <source>
        <dbReference type="Proteomes" id="UP000239273"/>
    </source>
</evidence>
<evidence type="ECO:0000313" key="5">
    <source>
        <dbReference type="EMBL" id="GLR76821.1"/>
    </source>
</evidence>
<reference evidence="5" key="1">
    <citation type="journal article" date="2014" name="Int. J. Syst. Evol. Microbiol.">
        <title>Complete genome of a new Firmicutes species belonging to the dominant human colonic microbiota ('Ruminococcus bicirculans') reveals two chromosomes and a selective capacity to utilize plant glucans.</title>
        <authorList>
            <consortium name="NISC Comparative Sequencing Program"/>
            <person name="Wegmann U."/>
            <person name="Louis P."/>
            <person name="Goesmann A."/>
            <person name="Henrissat B."/>
            <person name="Duncan S.H."/>
            <person name="Flint H.J."/>
        </authorList>
    </citation>
    <scope>NUCLEOTIDE SEQUENCE</scope>
    <source>
        <strain evidence="5">NBRC 105001</strain>
    </source>
</reference>
<evidence type="ECO:0000256" key="3">
    <source>
        <dbReference type="ARBA" id="ARBA00022840"/>
    </source>
</evidence>
<dbReference type="Proteomes" id="UP000239273">
    <property type="component" value="Unassembled WGS sequence"/>
</dbReference>
<evidence type="ECO:0000256" key="2">
    <source>
        <dbReference type="ARBA" id="ARBA00022741"/>
    </source>
</evidence>
<evidence type="ECO:0000313" key="6">
    <source>
        <dbReference type="EMBL" id="PQJ83543.1"/>
    </source>
</evidence>
<dbReference type="InterPro" id="IPR001482">
    <property type="entry name" value="T2SS/T4SS_dom"/>
</dbReference>
<proteinExistence type="inferred from homology"/>
<keyword evidence="8" id="KW-1185">Reference proteome</keyword>
<dbReference type="AlphaFoldDB" id="A0A2S7X144"/>
<keyword evidence="6" id="KW-0540">Nuclease</keyword>
<dbReference type="Gene3D" id="3.40.50.300">
    <property type="entry name" value="P-loop containing nucleotide triphosphate hydrolases"/>
    <property type="match status" value="1"/>
</dbReference>
<gene>
    <name evidence="6" type="ORF">BTO23_20600</name>
    <name evidence="5" type="ORF">GCM10007855_36960</name>
</gene>
<dbReference type="EMBL" id="BSOU01000014">
    <property type="protein sequence ID" value="GLR76821.1"/>
    <property type="molecule type" value="Genomic_DNA"/>
</dbReference>
<dbReference type="GO" id="GO:0005886">
    <property type="term" value="C:plasma membrane"/>
    <property type="evidence" value="ECO:0007669"/>
    <property type="project" value="TreeGrafter"/>
</dbReference>
<reference evidence="6 7" key="2">
    <citation type="submission" date="2016-12" db="EMBL/GenBank/DDBJ databases">
        <title>Diversity of luminous bacteria.</title>
        <authorList>
            <person name="Yoshizawa S."/>
            <person name="Kogure K."/>
        </authorList>
    </citation>
    <scope>NUCLEOTIDE SEQUENCE [LARGE SCALE GENOMIC DNA]</scope>
    <source>
        <strain evidence="6 7">NBRC 105001</strain>
    </source>
</reference>
<evidence type="ECO:0000313" key="8">
    <source>
        <dbReference type="Proteomes" id="UP001156660"/>
    </source>
</evidence>
<dbReference type="Gene3D" id="3.30.450.90">
    <property type="match status" value="1"/>
</dbReference>
<accession>A0A2S7X144</accession>
<name>A0A2S7X144_9GAMM</name>
<dbReference type="Pfam" id="PF00437">
    <property type="entry name" value="T2SSE"/>
    <property type="match status" value="1"/>
</dbReference>
<organism evidence="6 7">
    <name type="scientific">Aliivibrio sifiae</name>
    <dbReference type="NCBI Taxonomy" id="566293"/>
    <lineage>
        <taxon>Bacteria</taxon>
        <taxon>Pseudomonadati</taxon>
        <taxon>Pseudomonadota</taxon>
        <taxon>Gammaproteobacteria</taxon>
        <taxon>Vibrionales</taxon>
        <taxon>Vibrionaceae</taxon>
        <taxon>Aliivibrio</taxon>
    </lineage>
</organism>
<dbReference type="PANTHER" id="PTHR30258:SF3">
    <property type="entry name" value="SLL1921 PROTEIN"/>
    <property type="match status" value="1"/>
</dbReference>
<dbReference type="SUPFAM" id="SSF52540">
    <property type="entry name" value="P-loop containing nucleoside triphosphate hydrolases"/>
    <property type="match status" value="1"/>
</dbReference>
<reference evidence="5" key="4">
    <citation type="submission" date="2023-01" db="EMBL/GenBank/DDBJ databases">
        <title>Draft genome sequence of Aliivibrio sifiae strain NBRC 105001.</title>
        <authorList>
            <person name="Sun Q."/>
            <person name="Mori K."/>
        </authorList>
    </citation>
    <scope>NUCLEOTIDE SEQUENCE</scope>
    <source>
        <strain evidence="5">NBRC 105001</strain>
    </source>
</reference>
<dbReference type="OrthoDB" id="5790493at2"/>
<keyword evidence="6" id="KW-0378">Hydrolase</keyword>